<dbReference type="AlphaFoldDB" id="A0A1S1NM53"/>
<dbReference type="Proteomes" id="UP000179734">
    <property type="component" value="Unassembled WGS sequence"/>
</dbReference>
<evidence type="ECO:0000313" key="3">
    <source>
        <dbReference type="Proteomes" id="UP000179734"/>
    </source>
</evidence>
<feature type="compositionally biased region" description="Polar residues" evidence="1">
    <location>
        <begin position="1"/>
        <end position="12"/>
    </location>
</feature>
<organism evidence="2 3">
    <name type="scientific">Mycobacterium talmoniae</name>
    <dbReference type="NCBI Taxonomy" id="1858794"/>
    <lineage>
        <taxon>Bacteria</taxon>
        <taxon>Bacillati</taxon>
        <taxon>Actinomycetota</taxon>
        <taxon>Actinomycetes</taxon>
        <taxon>Mycobacteriales</taxon>
        <taxon>Mycobacteriaceae</taxon>
        <taxon>Mycobacterium</taxon>
    </lineage>
</organism>
<accession>A0A1S1NM53</accession>
<dbReference type="EMBL" id="MLQM01000020">
    <property type="protein sequence ID" value="OHV05262.1"/>
    <property type="molecule type" value="Genomic_DNA"/>
</dbReference>
<evidence type="ECO:0000256" key="1">
    <source>
        <dbReference type="SAM" id="MobiDB-lite"/>
    </source>
</evidence>
<reference evidence="2 3" key="1">
    <citation type="submission" date="2016-10" db="EMBL/GenBank/DDBJ databases">
        <title>Genome sequence of Mycobacterium talmonii.</title>
        <authorList>
            <person name="Greninger A.L."/>
            <person name="Elliott B."/>
            <person name="Vasireddy S."/>
            <person name="Vasireddy R."/>
        </authorList>
    </citation>
    <scope>NUCLEOTIDE SEQUENCE [LARGE SCALE GENOMIC DNA]</scope>
    <source>
        <strain evidence="3">NE-TNMC-100812</strain>
    </source>
</reference>
<comment type="caution">
    <text evidence="2">The sequence shown here is derived from an EMBL/GenBank/DDBJ whole genome shotgun (WGS) entry which is preliminary data.</text>
</comment>
<sequence>MVQTSSLRSASAYSPGGPQVAEADVSRHDAAAAPETATWSTRIVDAQIAIDYWRSVRSKAYVDVAPTPYGPDVFGEISYASYGDFALSMKRTSGKR</sequence>
<protein>
    <submittedName>
        <fullName evidence="2">Uncharacterized protein</fullName>
    </submittedName>
</protein>
<name>A0A1S1NM53_9MYCO</name>
<evidence type="ECO:0000313" key="2">
    <source>
        <dbReference type="EMBL" id="OHV05262.1"/>
    </source>
</evidence>
<gene>
    <name evidence="2" type="ORF">BKN37_06270</name>
</gene>
<keyword evidence="3" id="KW-1185">Reference proteome</keyword>
<proteinExistence type="predicted"/>
<feature type="region of interest" description="Disordered" evidence="1">
    <location>
        <begin position="1"/>
        <end position="28"/>
    </location>
</feature>